<sequence>MASWRQRRYGHEWRPHQRASPAPLTFQRHASAANPFGRPSASFIGPGKSEGEEIGGSPMAGVKQNLREGLAWEEWQRQPPVQRLAADGTQLSVIRAELPLLPPPPSGGVRLTALEILSAVLLQWLGLTASLQGAPHHHLVTRLNCLGTAAVVAAHHWVAAGQVAPGGVHGAILRVACAPLLGLKLQLRVRGRMRTAAVALQLLVQLSPTRSRRHRPIVVLAAVAARAAASALSSPDSPELSTNAPCDVVEFMC</sequence>
<dbReference type="AlphaFoldDB" id="A0A8J4GWK0"/>
<accession>A0A8J4GWK0</accession>
<dbReference type="Proteomes" id="UP000722791">
    <property type="component" value="Unassembled WGS sequence"/>
</dbReference>
<name>A0A8J4GWK0_9CHLO</name>
<comment type="caution">
    <text evidence="1">The sequence shown here is derived from an EMBL/GenBank/DDBJ whole genome shotgun (WGS) entry which is preliminary data.</text>
</comment>
<evidence type="ECO:0000313" key="1">
    <source>
        <dbReference type="EMBL" id="GIM15295.1"/>
    </source>
</evidence>
<gene>
    <name evidence="1" type="ORF">Vretimale_18142</name>
</gene>
<evidence type="ECO:0000313" key="2">
    <source>
        <dbReference type="Proteomes" id="UP000722791"/>
    </source>
</evidence>
<organism evidence="1 2">
    <name type="scientific">Volvox reticuliferus</name>
    <dbReference type="NCBI Taxonomy" id="1737510"/>
    <lineage>
        <taxon>Eukaryota</taxon>
        <taxon>Viridiplantae</taxon>
        <taxon>Chlorophyta</taxon>
        <taxon>core chlorophytes</taxon>
        <taxon>Chlorophyceae</taxon>
        <taxon>CS clade</taxon>
        <taxon>Chlamydomonadales</taxon>
        <taxon>Volvocaceae</taxon>
        <taxon>Volvox</taxon>
    </lineage>
</organism>
<protein>
    <submittedName>
        <fullName evidence="1">Uncharacterized protein</fullName>
    </submittedName>
</protein>
<proteinExistence type="predicted"/>
<dbReference type="EMBL" id="BNCQ01000063">
    <property type="protein sequence ID" value="GIM15295.1"/>
    <property type="molecule type" value="Genomic_DNA"/>
</dbReference>
<reference evidence="1" key="1">
    <citation type="journal article" date="2021" name="Proc. Natl. Acad. Sci. U.S.A.">
        <title>Three genomes in the algal genus Volvox reveal the fate of a haploid sex-determining region after a transition to homothallism.</title>
        <authorList>
            <person name="Yamamoto K."/>
            <person name="Hamaji T."/>
            <person name="Kawai-Toyooka H."/>
            <person name="Matsuzaki R."/>
            <person name="Takahashi F."/>
            <person name="Nishimura Y."/>
            <person name="Kawachi M."/>
            <person name="Noguchi H."/>
            <person name="Minakuchi Y."/>
            <person name="Umen J.G."/>
            <person name="Toyoda A."/>
            <person name="Nozaki H."/>
        </authorList>
    </citation>
    <scope>NUCLEOTIDE SEQUENCE</scope>
    <source>
        <strain evidence="1">NIES-3785</strain>
    </source>
</reference>